<feature type="domain" description="MADF" evidence="12">
    <location>
        <begin position="238"/>
        <end position="332"/>
    </location>
</feature>
<keyword evidence="3" id="KW-0677">Repeat</keyword>
<dbReference type="InterPro" id="IPR013087">
    <property type="entry name" value="Znf_C2H2_type"/>
</dbReference>
<evidence type="ECO:0000313" key="13">
    <source>
        <dbReference type="Proteomes" id="UP001652620"/>
    </source>
</evidence>
<keyword evidence="7" id="KW-0539">Nucleus</keyword>
<feature type="domain" description="C2H2-type" evidence="11">
    <location>
        <begin position="984"/>
        <end position="1011"/>
    </location>
</feature>
<evidence type="ECO:0000259" key="12">
    <source>
        <dbReference type="PROSITE" id="PS51029"/>
    </source>
</evidence>
<keyword evidence="5" id="KW-0862">Zinc</keyword>
<feature type="domain" description="C2H2-type" evidence="11">
    <location>
        <begin position="934"/>
        <end position="962"/>
    </location>
</feature>
<protein>
    <submittedName>
        <fullName evidence="14">Uncharacterized protein LOC105226113</fullName>
    </submittedName>
</protein>
<comment type="similarity">
    <text evidence="8">Belongs to the snail C2H2-type zinc-finger protein family.</text>
</comment>
<dbReference type="PROSITE" id="PS50157">
    <property type="entry name" value="ZINC_FINGER_C2H2_2"/>
    <property type="match status" value="7"/>
</dbReference>
<dbReference type="Pfam" id="PF10545">
    <property type="entry name" value="MADF_DNA_bdg"/>
    <property type="match status" value="3"/>
</dbReference>
<reference evidence="14" key="1">
    <citation type="submission" date="2025-08" db="UniProtKB">
        <authorList>
            <consortium name="RefSeq"/>
        </authorList>
    </citation>
    <scope>IDENTIFICATION</scope>
    <source>
        <tissue evidence="14">Adult</tissue>
    </source>
</reference>
<dbReference type="KEGG" id="bdr:105226113"/>
<evidence type="ECO:0000256" key="3">
    <source>
        <dbReference type="ARBA" id="ARBA00022737"/>
    </source>
</evidence>
<dbReference type="Gene3D" id="3.30.160.60">
    <property type="entry name" value="Classic Zinc Finger"/>
    <property type="match status" value="5"/>
</dbReference>
<feature type="compositionally biased region" description="Polar residues" evidence="10">
    <location>
        <begin position="115"/>
        <end position="138"/>
    </location>
</feature>
<dbReference type="InterPro" id="IPR006578">
    <property type="entry name" value="MADF-dom"/>
</dbReference>
<dbReference type="OrthoDB" id="8922241at2759"/>
<evidence type="ECO:0000256" key="8">
    <source>
        <dbReference type="ARBA" id="ARBA00037948"/>
    </source>
</evidence>
<dbReference type="GO" id="GO:0008270">
    <property type="term" value="F:zinc ion binding"/>
    <property type="evidence" value="ECO:0007669"/>
    <property type="project" value="UniProtKB-KW"/>
</dbReference>
<dbReference type="GO" id="GO:0030674">
    <property type="term" value="F:protein-macromolecule adaptor activity"/>
    <property type="evidence" value="ECO:0007669"/>
    <property type="project" value="UniProtKB-ARBA"/>
</dbReference>
<dbReference type="GO" id="GO:0005634">
    <property type="term" value="C:nucleus"/>
    <property type="evidence" value="ECO:0007669"/>
    <property type="project" value="UniProtKB-ARBA"/>
</dbReference>
<dbReference type="SMART" id="SM00355">
    <property type="entry name" value="ZnF_C2H2"/>
    <property type="match status" value="7"/>
</dbReference>
<evidence type="ECO:0000313" key="14">
    <source>
        <dbReference type="RefSeq" id="XP_011203194.3"/>
    </source>
</evidence>
<proteinExistence type="inferred from homology"/>
<evidence type="ECO:0000256" key="2">
    <source>
        <dbReference type="ARBA" id="ARBA00022723"/>
    </source>
</evidence>
<feature type="domain" description="MADF" evidence="12">
    <location>
        <begin position="729"/>
        <end position="819"/>
    </location>
</feature>
<feature type="domain" description="C2H2-type" evidence="11">
    <location>
        <begin position="1012"/>
        <end position="1039"/>
    </location>
</feature>
<feature type="domain" description="C2H2-type" evidence="11">
    <location>
        <begin position="1096"/>
        <end position="1123"/>
    </location>
</feature>
<evidence type="ECO:0000256" key="6">
    <source>
        <dbReference type="ARBA" id="ARBA00023125"/>
    </source>
</evidence>
<feature type="domain" description="C2H2-type" evidence="11">
    <location>
        <begin position="1124"/>
        <end position="1152"/>
    </location>
</feature>
<dbReference type="PANTHER" id="PTHR24388:SF54">
    <property type="entry name" value="PROTEIN ESCARGOT"/>
    <property type="match status" value="1"/>
</dbReference>
<evidence type="ECO:0000256" key="10">
    <source>
        <dbReference type="SAM" id="MobiDB-lite"/>
    </source>
</evidence>
<evidence type="ECO:0000256" key="7">
    <source>
        <dbReference type="ARBA" id="ARBA00023242"/>
    </source>
</evidence>
<feature type="compositionally biased region" description="Basic and acidic residues" evidence="10">
    <location>
        <begin position="429"/>
        <end position="438"/>
    </location>
</feature>
<dbReference type="GO" id="GO:0000981">
    <property type="term" value="F:DNA-binding transcription factor activity, RNA polymerase II-specific"/>
    <property type="evidence" value="ECO:0007669"/>
    <property type="project" value="TreeGrafter"/>
</dbReference>
<feature type="compositionally biased region" description="Basic and acidic residues" evidence="10">
    <location>
        <begin position="445"/>
        <end position="454"/>
    </location>
</feature>
<evidence type="ECO:0000259" key="11">
    <source>
        <dbReference type="PROSITE" id="PS50157"/>
    </source>
</evidence>
<evidence type="ECO:0000256" key="1">
    <source>
        <dbReference type="ARBA" id="ARBA00004123"/>
    </source>
</evidence>
<organism evidence="13 14">
    <name type="scientific">Bactrocera dorsalis</name>
    <name type="common">Oriental fruit fly</name>
    <name type="synonym">Dacus dorsalis</name>
    <dbReference type="NCBI Taxonomy" id="27457"/>
    <lineage>
        <taxon>Eukaryota</taxon>
        <taxon>Metazoa</taxon>
        <taxon>Ecdysozoa</taxon>
        <taxon>Arthropoda</taxon>
        <taxon>Hexapoda</taxon>
        <taxon>Insecta</taxon>
        <taxon>Pterygota</taxon>
        <taxon>Neoptera</taxon>
        <taxon>Endopterygota</taxon>
        <taxon>Diptera</taxon>
        <taxon>Brachycera</taxon>
        <taxon>Muscomorpha</taxon>
        <taxon>Tephritoidea</taxon>
        <taxon>Tephritidae</taxon>
        <taxon>Bactrocera</taxon>
        <taxon>Bactrocera</taxon>
    </lineage>
</organism>
<feature type="region of interest" description="Disordered" evidence="10">
    <location>
        <begin position="394"/>
        <end position="480"/>
    </location>
</feature>
<feature type="compositionally biased region" description="Basic and acidic residues" evidence="10">
    <location>
        <begin position="607"/>
        <end position="620"/>
    </location>
</feature>
<dbReference type="PROSITE" id="PS00028">
    <property type="entry name" value="ZINC_FINGER_C2H2_1"/>
    <property type="match status" value="7"/>
</dbReference>
<dbReference type="RefSeq" id="XP_011203194.3">
    <property type="nucleotide sequence ID" value="XM_011204892.4"/>
</dbReference>
<feature type="domain" description="C2H2-type" evidence="11">
    <location>
        <begin position="1040"/>
        <end position="1067"/>
    </location>
</feature>
<evidence type="ECO:0000256" key="4">
    <source>
        <dbReference type="ARBA" id="ARBA00022771"/>
    </source>
</evidence>
<feature type="region of interest" description="Disordered" evidence="10">
    <location>
        <begin position="685"/>
        <end position="718"/>
    </location>
</feature>
<dbReference type="Pfam" id="PF00096">
    <property type="entry name" value="zf-C2H2"/>
    <property type="match status" value="2"/>
</dbReference>
<feature type="compositionally biased region" description="Acidic residues" evidence="10">
    <location>
        <begin position="403"/>
        <end position="414"/>
    </location>
</feature>
<evidence type="ECO:0000256" key="9">
    <source>
        <dbReference type="PROSITE-ProRule" id="PRU00042"/>
    </source>
</evidence>
<keyword evidence="4 9" id="KW-0863">Zinc-finger</keyword>
<dbReference type="SUPFAM" id="SSF57667">
    <property type="entry name" value="beta-beta-alpha zinc fingers"/>
    <property type="match status" value="3"/>
</dbReference>
<keyword evidence="2" id="KW-0479">Metal-binding</keyword>
<dbReference type="GO" id="GO:0000978">
    <property type="term" value="F:RNA polymerase II cis-regulatory region sequence-specific DNA binding"/>
    <property type="evidence" value="ECO:0007669"/>
    <property type="project" value="TreeGrafter"/>
</dbReference>
<dbReference type="AlphaFoldDB" id="A0A6I9V4V7"/>
<dbReference type="PROSITE" id="PS51029">
    <property type="entry name" value="MADF"/>
    <property type="match status" value="3"/>
</dbReference>
<accession>A0A6I9V4V7</accession>
<feature type="region of interest" description="Disordered" evidence="10">
    <location>
        <begin position="605"/>
        <end position="627"/>
    </location>
</feature>
<gene>
    <name evidence="14" type="primary">LOC105226113</name>
</gene>
<dbReference type="PANTHER" id="PTHR24388">
    <property type="entry name" value="ZINC FINGER PROTEIN"/>
    <property type="match status" value="1"/>
</dbReference>
<feature type="compositionally biased region" description="Acidic residues" evidence="10">
    <location>
        <begin position="461"/>
        <end position="470"/>
    </location>
</feature>
<comment type="subcellular location">
    <subcellularLocation>
        <location evidence="1">Nucleus</location>
    </subcellularLocation>
</comment>
<feature type="compositionally biased region" description="Basic and acidic residues" evidence="10">
    <location>
        <begin position="698"/>
        <end position="715"/>
    </location>
</feature>
<dbReference type="SMART" id="SM00595">
    <property type="entry name" value="MADF"/>
    <property type="match status" value="3"/>
</dbReference>
<evidence type="ECO:0000256" key="5">
    <source>
        <dbReference type="ARBA" id="ARBA00022833"/>
    </source>
</evidence>
<name>A0A6I9V4V7_BACDO</name>
<keyword evidence="13" id="KW-1185">Reference proteome</keyword>
<dbReference type="InterPro" id="IPR050527">
    <property type="entry name" value="Snail/Krueppel_Znf"/>
</dbReference>
<dbReference type="GeneID" id="105226113"/>
<sequence length="1169" mass="133889">MTFTQDFTRACAVATPPTAMSAVQANQQRIKCGEVFIWDCVGELFAIECLLCEEHPLCTLSEFAEHMDIWHYDWTAEAHASLPDTTTTADGCELLPQQWTEIESSAAAEERHTDMLSNSNNFEDNYSDSETISMASDSSETGSWHAATLLESDHNVAIMQNVTAVSSTETFEELLCGAAVGVWGNVNDLRSSGEVYVERAQSSEAEELAADSAQANTMGTIVKKRVENPLLKRFRTEKLIEIYEKFPELWHKDERSSQKPEAQLKAYRSISQKLKKVGIHLKTAAVQRRLNALRKRYRLEKLEELKAHLKGQIYESSFEYYAHLQFLREHIEPQLCKICRRICKDAKECCEGGDETGAEKLPIGNEAAENGNVVAEGREANEALCVVREAIQADEESIKESTEESNEETTEENSEGSSEGTNEESNEGSNEKSNEKSNEGSNAKSNEESSEKNNEGSNEASSEEINEENSEERNEENNELQHSVNEITLQLSKSAAEQFEVMVEEILKSEYAMQEANLETSELEVESNEFEPVDTSPHEVVMAIEQSNGSVEGPMLQENYEINENPDVSVKESMELVSVVDTTNKLQNTTTLIEQANGSLEGSIVQENRKVDRNQNESVKKSRLPRRSLRNRSKVEILEVIELPRMQPFKAQEPAISTSTPHDQQTADIHECSFEAMSNADENMASEEYDSSNGDSGILRDYDEQPDAETNHADETGSFARLTAEQTHKLIELYGQNPLLWDPDHADFRARVRRRNVWRQITAQLNAHFQKHYTWTKVHRKMHDYIKYYRRERQRIELEGGCTRWCFYDDFAFLNEVLAEQSSDAPKLLLNKQQNMKIIEVYAAHPQLWDTNHALYKRRRLRQSIFKAISDQLRDAHNVNISTLKLKQRIVEFRCTYRMEKERRCATEQRGGTYEPCYEYYQLLSFLDAHIAPFQCAECSAQFKKHTEIERHMRQAHSKNKKKTIIKQRAKSIAREAKPVTLENVCHICGISFTLSRNLMCHLKRHTNQREYKCVHCPKKFFDGATLRVHERSHTKSRPYVCDQCGAGYATGSKLNQHLKRHSGQRDFTCELCDKAFYTAFECERHMRTHMNIREKVCPICGKDFGVGSGYYAHMLLHTGVKRYKCKMCGKQFAQFAGLYKHRRRYHPKEFALERAKKGARVAKEVADK</sequence>
<feature type="domain" description="C2H2-type" evidence="11">
    <location>
        <begin position="1068"/>
        <end position="1095"/>
    </location>
</feature>
<keyword evidence="6" id="KW-0238">DNA-binding</keyword>
<dbReference type="InterPro" id="IPR036236">
    <property type="entry name" value="Znf_C2H2_sf"/>
</dbReference>
<dbReference type="InParanoid" id="A0A6I9V4V7"/>
<feature type="region of interest" description="Disordered" evidence="10">
    <location>
        <begin position="105"/>
        <end position="138"/>
    </location>
</feature>
<dbReference type="Proteomes" id="UP001652620">
    <property type="component" value="Unplaced"/>
</dbReference>
<feature type="domain" description="MADF" evidence="12">
    <location>
        <begin position="837"/>
        <end position="932"/>
    </location>
</feature>